<gene>
    <name evidence="3" type="ORF">CEY16_11200</name>
</gene>
<dbReference type="OrthoDB" id="9800154at2"/>
<dbReference type="InterPro" id="IPR036513">
    <property type="entry name" value="STAS_dom_sf"/>
</dbReference>
<dbReference type="PROSITE" id="PS50801">
    <property type="entry name" value="STAS"/>
    <property type="match status" value="1"/>
</dbReference>
<name>A0A2I0QSJ4_9BACI</name>
<evidence type="ECO:0000313" key="3">
    <source>
        <dbReference type="EMBL" id="PKR77296.1"/>
    </source>
</evidence>
<dbReference type="SUPFAM" id="SSF52091">
    <property type="entry name" value="SpoIIaa-like"/>
    <property type="match status" value="1"/>
</dbReference>
<keyword evidence="1" id="KW-0597">Phosphoprotein</keyword>
<dbReference type="InterPro" id="IPR002645">
    <property type="entry name" value="STAS_dom"/>
</dbReference>
<dbReference type="PANTHER" id="PTHR33745:SF3">
    <property type="entry name" value="RSBT CO-ANTAGONIST PROTEIN RSBRC"/>
    <property type="match status" value="1"/>
</dbReference>
<proteinExistence type="predicted"/>
<dbReference type="Pfam" id="PF01740">
    <property type="entry name" value="STAS"/>
    <property type="match status" value="1"/>
</dbReference>
<dbReference type="AlphaFoldDB" id="A0A2I0QSJ4"/>
<dbReference type="PANTHER" id="PTHR33745">
    <property type="entry name" value="RSBT ANTAGONIST PROTEIN RSBS-RELATED"/>
    <property type="match status" value="1"/>
</dbReference>
<evidence type="ECO:0000256" key="1">
    <source>
        <dbReference type="ARBA" id="ARBA00022553"/>
    </source>
</evidence>
<dbReference type="CDD" id="cd07041">
    <property type="entry name" value="STAS_RsbR_RsbS_like"/>
    <property type="match status" value="1"/>
</dbReference>
<organism evidence="3 4">
    <name type="scientific">Halalkalibacillus sediminis</name>
    <dbReference type="NCBI Taxonomy" id="2018042"/>
    <lineage>
        <taxon>Bacteria</taxon>
        <taxon>Bacillati</taxon>
        <taxon>Bacillota</taxon>
        <taxon>Bacilli</taxon>
        <taxon>Bacillales</taxon>
        <taxon>Bacillaceae</taxon>
        <taxon>Halalkalibacillus</taxon>
    </lineage>
</organism>
<dbReference type="RefSeq" id="WP_101332124.1">
    <property type="nucleotide sequence ID" value="NZ_PJNH01000003.1"/>
</dbReference>
<comment type="caution">
    <text evidence="3">The sequence shown here is derived from an EMBL/GenBank/DDBJ whole genome shotgun (WGS) entry which is preliminary data.</text>
</comment>
<accession>A0A2I0QSJ4</accession>
<feature type="domain" description="STAS" evidence="2">
    <location>
        <begin position="157"/>
        <end position="268"/>
    </location>
</feature>
<keyword evidence="4" id="KW-1185">Reference proteome</keyword>
<dbReference type="Gene3D" id="3.30.750.24">
    <property type="entry name" value="STAS domain"/>
    <property type="match status" value="1"/>
</dbReference>
<evidence type="ECO:0000313" key="4">
    <source>
        <dbReference type="Proteomes" id="UP000243524"/>
    </source>
</evidence>
<dbReference type="InterPro" id="IPR051932">
    <property type="entry name" value="Bact_StressResp_Reg"/>
</dbReference>
<protein>
    <recommendedName>
        <fullName evidence="2">STAS domain-containing protein</fullName>
    </recommendedName>
</protein>
<dbReference type="EMBL" id="PJNH01000003">
    <property type="protein sequence ID" value="PKR77296.1"/>
    <property type="molecule type" value="Genomic_DNA"/>
</dbReference>
<sequence length="273" mass="30486">MHEATIREEMKILCDRLEEKKNDVADKLATDSESKEDKKASEVRLQLVTFFIDACRAEERIDFKGISDWGKEIANYSIEHGGDLSQALEGVSRTRLTIWEEIKKIAIKEEFTVATTFSIVERIDPLLDTAVHSFAAKYIETYKEKIQTAHNNFLTLSAPVVPMVKGAAVLPIVGTIDTERADLLLSTALDQASKQDLSHIFIDLSAVPVIDTLVASNIFKIVESMELVGTHAILAGIRPEVAQTMINLGIDFKSIETYSSLHLAIKKHKELFE</sequence>
<reference evidence="3 4" key="1">
    <citation type="submission" date="2017-06" db="EMBL/GenBank/DDBJ databases">
        <title>the draft geome sequence of Illustriluteabacillus marina B3227.</title>
        <authorList>
            <person name="He R.-H."/>
            <person name="Du Z.-J."/>
        </authorList>
    </citation>
    <scope>NUCLEOTIDE SEQUENCE [LARGE SCALE GENOMIC DNA]</scope>
    <source>
        <strain evidence="3 4">B3227</strain>
    </source>
</reference>
<dbReference type="Proteomes" id="UP000243524">
    <property type="component" value="Unassembled WGS sequence"/>
</dbReference>
<evidence type="ECO:0000259" key="2">
    <source>
        <dbReference type="PROSITE" id="PS50801"/>
    </source>
</evidence>